<dbReference type="InterPro" id="IPR001128">
    <property type="entry name" value="Cyt_P450"/>
</dbReference>
<dbReference type="PROSITE" id="PS00086">
    <property type="entry name" value="CYTOCHROME_P450"/>
    <property type="match status" value="1"/>
</dbReference>
<dbReference type="AlphaFoldDB" id="A0A839N981"/>
<evidence type="ECO:0000256" key="2">
    <source>
        <dbReference type="RuleBase" id="RU000461"/>
    </source>
</evidence>
<evidence type="ECO:0000313" key="4">
    <source>
        <dbReference type="Proteomes" id="UP000559182"/>
    </source>
</evidence>
<dbReference type="Proteomes" id="UP000559182">
    <property type="component" value="Unassembled WGS sequence"/>
</dbReference>
<comment type="caution">
    <text evidence="3">The sequence shown here is derived from an EMBL/GenBank/DDBJ whole genome shotgun (WGS) entry which is preliminary data.</text>
</comment>
<dbReference type="InterPro" id="IPR036396">
    <property type="entry name" value="Cyt_P450_sf"/>
</dbReference>
<proteinExistence type="inferred from homology"/>
<evidence type="ECO:0000256" key="1">
    <source>
        <dbReference type="ARBA" id="ARBA00010617"/>
    </source>
</evidence>
<dbReference type="SUPFAM" id="SSF48264">
    <property type="entry name" value="Cytochrome P450"/>
    <property type="match status" value="1"/>
</dbReference>
<dbReference type="InterPro" id="IPR002397">
    <property type="entry name" value="Cyt_P450_B"/>
</dbReference>
<reference evidence="3 4" key="1">
    <citation type="submission" date="2020-08" db="EMBL/GenBank/DDBJ databases">
        <title>Sequencing the genomes of 1000 actinobacteria strains.</title>
        <authorList>
            <person name="Klenk H.-P."/>
        </authorList>
    </citation>
    <scope>NUCLEOTIDE SEQUENCE [LARGE SCALE GENOMIC DNA]</scope>
    <source>
        <strain evidence="3 4">DSM 105369</strain>
    </source>
</reference>
<dbReference type="GO" id="GO:0004497">
    <property type="term" value="F:monooxygenase activity"/>
    <property type="evidence" value="ECO:0007669"/>
    <property type="project" value="UniProtKB-KW"/>
</dbReference>
<keyword evidence="4" id="KW-1185">Reference proteome</keyword>
<organism evidence="3 4">
    <name type="scientific">Flexivirga oryzae</name>
    <dbReference type="NCBI Taxonomy" id="1794944"/>
    <lineage>
        <taxon>Bacteria</taxon>
        <taxon>Bacillati</taxon>
        <taxon>Actinomycetota</taxon>
        <taxon>Actinomycetes</taxon>
        <taxon>Micrococcales</taxon>
        <taxon>Dermacoccaceae</taxon>
        <taxon>Flexivirga</taxon>
    </lineage>
</organism>
<name>A0A839N981_9MICO</name>
<comment type="similarity">
    <text evidence="1 2">Belongs to the cytochrome P450 family.</text>
</comment>
<dbReference type="GO" id="GO:0016705">
    <property type="term" value="F:oxidoreductase activity, acting on paired donors, with incorporation or reduction of molecular oxygen"/>
    <property type="evidence" value="ECO:0007669"/>
    <property type="project" value="InterPro"/>
</dbReference>
<dbReference type="EMBL" id="JACHVQ010000002">
    <property type="protein sequence ID" value="MBB2893379.1"/>
    <property type="molecule type" value="Genomic_DNA"/>
</dbReference>
<keyword evidence="2" id="KW-0503">Monooxygenase</keyword>
<dbReference type="PRINTS" id="PR00359">
    <property type="entry name" value="BP450"/>
</dbReference>
<dbReference type="Pfam" id="PF00067">
    <property type="entry name" value="p450"/>
    <property type="match status" value="1"/>
</dbReference>
<sequence length="407" mass="44867">MTAAPAIPSWIEDITMAELEADPHPFYERLRREAPVAFVPALGLHIISTRELCMEISRDSANWPAIISPAGSRTFGDGAILNANGPEHRELRDMVEPHLQPSAVDTYIDDLVRPTAQRMVAAIEDDGKAEIVSAYCEPLAVRALGDMMGLPDVSEDKLREWFHKLSGSFTNAAVDENGEFANPEGFVPGDEAKAEIQEILDPKIDRWIVEPDDSAISHWLHDGMPAGQTRSRDVIYPNLYVFLLGAMQEPGHAMATTLAGLFTKPEQLERVIDDPNLIPRAVGEGMRWVAPIWSAAVKLTTEEVTVGGVTLPAHTPVMLTYGSANNDEHEYDAPTDFDMDRPVVPNLTFGGGVHACAGTYFANNLIRIGLEELLETIPNIERDDTHDVDFWGWGFRGAQALHVTWEV</sequence>
<keyword evidence="2" id="KW-0349">Heme</keyword>
<dbReference type="PANTHER" id="PTHR46696">
    <property type="entry name" value="P450, PUTATIVE (EUROFUNG)-RELATED"/>
    <property type="match status" value="1"/>
</dbReference>
<dbReference type="RefSeq" id="WP_183321693.1">
    <property type="nucleotide sequence ID" value="NZ_JACHVQ010000002.1"/>
</dbReference>
<protein>
    <submittedName>
        <fullName evidence="3">Cytochrome P450</fullName>
    </submittedName>
</protein>
<dbReference type="GO" id="GO:0020037">
    <property type="term" value="F:heme binding"/>
    <property type="evidence" value="ECO:0007669"/>
    <property type="project" value="InterPro"/>
</dbReference>
<keyword evidence="2" id="KW-0479">Metal-binding</keyword>
<dbReference type="Gene3D" id="1.10.630.10">
    <property type="entry name" value="Cytochrome P450"/>
    <property type="match status" value="1"/>
</dbReference>
<dbReference type="PANTHER" id="PTHR46696:SF1">
    <property type="entry name" value="CYTOCHROME P450 YJIB-RELATED"/>
    <property type="match status" value="1"/>
</dbReference>
<dbReference type="InterPro" id="IPR017972">
    <property type="entry name" value="Cyt_P450_CS"/>
</dbReference>
<accession>A0A839N981</accession>
<dbReference type="GO" id="GO:0005506">
    <property type="term" value="F:iron ion binding"/>
    <property type="evidence" value="ECO:0007669"/>
    <property type="project" value="InterPro"/>
</dbReference>
<gene>
    <name evidence="3" type="ORF">FHU39_003397</name>
</gene>
<evidence type="ECO:0000313" key="3">
    <source>
        <dbReference type="EMBL" id="MBB2893379.1"/>
    </source>
</evidence>
<keyword evidence="2" id="KW-0408">Iron</keyword>
<keyword evidence="2" id="KW-0560">Oxidoreductase</keyword>